<proteinExistence type="predicted"/>
<dbReference type="OrthoDB" id="9797028at2"/>
<evidence type="ECO:0000256" key="2">
    <source>
        <dbReference type="ARBA" id="ARBA00022475"/>
    </source>
</evidence>
<dbReference type="NCBIfam" id="TIGR00765">
    <property type="entry name" value="yihY_not_rbn"/>
    <property type="match status" value="1"/>
</dbReference>
<keyword evidence="3 6" id="KW-0812">Transmembrane</keyword>
<protein>
    <submittedName>
        <fullName evidence="7">YihY/virulence factor BrkB family protein</fullName>
    </submittedName>
</protein>
<evidence type="ECO:0000256" key="6">
    <source>
        <dbReference type="SAM" id="Phobius"/>
    </source>
</evidence>
<reference evidence="7 8" key="1">
    <citation type="submission" date="2019-08" db="EMBL/GenBank/DDBJ databases">
        <title>Genome of Vicingus serpentipes NCIMB 15042.</title>
        <authorList>
            <person name="Bowman J.P."/>
        </authorList>
    </citation>
    <scope>NUCLEOTIDE SEQUENCE [LARGE SCALE GENOMIC DNA]</scope>
    <source>
        <strain evidence="7 8">NCIMB 15042</strain>
    </source>
</reference>
<dbReference type="Pfam" id="PF03631">
    <property type="entry name" value="Virul_fac_BrkB"/>
    <property type="match status" value="1"/>
</dbReference>
<sequence>MRTKLKQFYSFVEELIVKFVVDNSLNYSGSIAFFTIFSLPGILIGVILIAGSVFGENTVKGELYEQIKTLVGESSANQIQDIIQNLENADFNYVAFAIAVSTLLYGSTSVFASIQDGINVIWGLRPKPKRIALKFILNRLLSIAMIVTIGFLMLVSLSVDTLVVVFNDFLVEILDEKSATVVLALESVSFSIIVFVVFTTVYKFLPDAKVGIKDVLRGALLATILFMIGKYLISFYLGNSSFGTAYGAAGSLVLLLIWVYYSAMILLFGAEFIEVYTRKNNRIIAPSSQSVKIITKEVHLK</sequence>
<name>A0A5C6RVA5_9FLAO</name>
<dbReference type="AlphaFoldDB" id="A0A5C6RVA5"/>
<feature type="transmembrane region" description="Helical" evidence="6">
    <location>
        <begin position="179"/>
        <end position="202"/>
    </location>
</feature>
<keyword evidence="8" id="KW-1185">Reference proteome</keyword>
<dbReference type="GO" id="GO:0005886">
    <property type="term" value="C:plasma membrane"/>
    <property type="evidence" value="ECO:0007669"/>
    <property type="project" value="UniProtKB-SubCell"/>
</dbReference>
<feature type="transmembrane region" description="Helical" evidence="6">
    <location>
        <begin position="135"/>
        <end position="159"/>
    </location>
</feature>
<dbReference type="PANTHER" id="PTHR30213:SF1">
    <property type="entry name" value="INNER MEMBRANE PROTEIN YHJD"/>
    <property type="match status" value="1"/>
</dbReference>
<dbReference type="EMBL" id="VOOS01000002">
    <property type="protein sequence ID" value="TXB66037.1"/>
    <property type="molecule type" value="Genomic_DNA"/>
</dbReference>
<dbReference type="RefSeq" id="WP_147099433.1">
    <property type="nucleotide sequence ID" value="NZ_VOOS01000002.1"/>
</dbReference>
<accession>A0A5C6RVA5</accession>
<evidence type="ECO:0000256" key="3">
    <source>
        <dbReference type="ARBA" id="ARBA00022692"/>
    </source>
</evidence>
<dbReference type="InterPro" id="IPR017039">
    <property type="entry name" value="Virul_fac_BrkB"/>
</dbReference>
<dbReference type="PANTHER" id="PTHR30213">
    <property type="entry name" value="INNER MEMBRANE PROTEIN YHJD"/>
    <property type="match status" value="1"/>
</dbReference>
<organism evidence="7 8">
    <name type="scientific">Vicingus serpentipes</name>
    <dbReference type="NCBI Taxonomy" id="1926625"/>
    <lineage>
        <taxon>Bacteria</taxon>
        <taxon>Pseudomonadati</taxon>
        <taxon>Bacteroidota</taxon>
        <taxon>Flavobacteriia</taxon>
        <taxon>Flavobacteriales</taxon>
        <taxon>Vicingaceae</taxon>
        <taxon>Vicingus</taxon>
    </lineage>
</organism>
<evidence type="ECO:0000256" key="1">
    <source>
        <dbReference type="ARBA" id="ARBA00004651"/>
    </source>
</evidence>
<feature type="transmembrane region" description="Helical" evidence="6">
    <location>
        <begin position="93"/>
        <end position="114"/>
    </location>
</feature>
<keyword evidence="5 6" id="KW-0472">Membrane</keyword>
<keyword evidence="2" id="KW-1003">Cell membrane</keyword>
<evidence type="ECO:0000256" key="4">
    <source>
        <dbReference type="ARBA" id="ARBA00022989"/>
    </source>
</evidence>
<evidence type="ECO:0000313" key="8">
    <source>
        <dbReference type="Proteomes" id="UP000321721"/>
    </source>
</evidence>
<evidence type="ECO:0000313" key="7">
    <source>
        <dbReference type="EMBL" id="TXB66037.1"/>
    </source>
</evidence>
<feature type="transmembrane region" description="Helical" evidence="6">
    <location>
        <begin position="214"/>
        <end position="233"/>
    </location>
</feature>
<evidence type="ECO:0000256" key="5">
    <source>
        <dbReference type="ARBA" id="ARBA00023136"/>
    </source>
</evidence>
<gene>
    <name evidence="7" type="ORF">FRY74_05560</name>
</gene>
<dbReference type="PIRSF" id="PIRSF035875">
    <property type="entry name" value="RNase_BN"/>
    <property type="match status" value="1"/>
</dbReference>
<dbReference type="Proteomes" id="UP000321721">
    <property type="component" value="Unassembled WGS sequence"/>
</dbReference>
<feature type="transmembrane region" description="Helical" evidence="6">
    <location>
        <begin position="31"/>
        <end position="54"/>
    </location>
</feature>
<keyword evidence="4 6" id="KW-1133">Transmembrane helix</keyword>
<comment type="caution">
    <text evidence="7">The sequence shown here is derived from an EMBL/GenBank/DDBJ whole genome shotgun (WGS) entry which is preliminary data.</text>
</comment>
<feature type="transmembrane region" description="Helical" evidence="6">
    <location>
        <begin position="245"/>
        <end position="269"/>
    </location>
</feature>
<comment type="subcellular location">
    <subcellularLocation>
        <location evidence="1">Cell membrane</location>
        <topology evidence="1">Multi-pass membrane protein</topology>
    </subcellularLocation>
</comment>